<dbReference type="OrthoDB" id="619218at2"/>
<dbReference type="AlphaFoldDB" id="A0A3M9MQA0"/>
<dbReference type="EMBL" id="RJJE01000017">
    <property type="protein sequence ID" value="RNI27387.1"/>
    <property type="molecule type" value="Genomic_DNA"/>
</dbReference>
<evidence type="ECO:0000313" key="1">
    <source>
        <dbReference type="EMBL" id="RNI27387.1"/>
    </source>
</evidence>
<protein>
    <submittedName>
        <fullName evidence="1">Uncharacterized protein</fullName>
    </submittedName>
</protein>
<reference evidence="1 2" key="1">
    <citation type="submission" date="2018-11" db="EMBL/GenBank/DDBJ databases">
        <title>Rufibacter latericius sp. nov., isolated from water in Baiyang Lake.</title>
        <authorList>
            <person name="Yang Y."/>
        </authorList>
    </citation>
    <scope>NUCLEOTIDE SEQUENCE [LARGE SCALE GENOMIC DNA]</scope>
    <source>
        <strain evidence="1 2">MCC P1</strain>
    </source>
</reference>
<gene>
    <name evidence="1" type="ORF">EFA69_14705</name>
</gene>
<accession>A0A3M9MQA0</accession>
<proteinExistence type="predicted"/>
<organism evidence="1 2">
    <name type="scientific">Rufibacter immobilis</name>
    <dbReference type="NCBI Taxonomy" id="1348778"/>
    <lineage>
        <taxon>Bacteria</taxon>
        <taxon>Pseudomonadati</taxon>
        <taxon>Bacteroidota</taxon>
        <taxon>Cytophagia</taxon>
        <taxon>Cytophagales</taxon>
        <taxon>Hymenobacteraceae</taxon>
        <taxon>Rufibacter</taxon>
    </lineage>
</organism>
<dbReference type="RefSeq" id="WP_123133855.1">
    <property type="nucleotide sequence ID" value="NZ_RJJE01000017.1"/>
</dbReference>
<comment type="caution">
    <text evidence="1">The sequence shown here is derived from an EMBL/GenBank/DDBJ whole genome shotgun (WGS) entry which is preliminary data.</text>
</comment>
<name>A0A3M9MQA0_9BACT</name>
<dbReference type="Proteomes" id="UP000271010">
    <property type="component" value="Unassembled WGS sequence"/>
</dbReference>
<evidence type="ECO:0000313" key="2">
    <source>
        <dbReference type="Proteomes" id="UP000271010"/>
    </source>
</evidence>
<sequence length="440" mass="50839">MSHQQEADLLEYFRQYKLLEEKGGPEQDGDLFEEVLAKEEEILQSFGLPPALKHLKLLHKLANRKSVTVAVLQKTIAALQKAAEAHLSGPVLTDLELLQKAKEEELSPYDILPELGIITHTYPIFLMEVALNFVHPQAILDEFYALKRLDCYGELYQLKSKHPKSFKRTKLYKQLKPYLKFIDQYVRYNPDEPVFIEDWVEEEVLDIAEGLTYKEDMAKPYDSGPASLFDEPAPAKAPAAWNPKYTVLTDSVVIEEIMFSRDSGVTVSGHLAQYYRPTRLMLGFEFDQLLEVIQVYRADGQDVLLYFNKNRQQVAGDEPVILNLKDKLGKELCLDQHYFKIYKSESLDREGNALPMEEEFYIVEEVLEKAKHDQQEVQQAKGELHGLFHHVRNHYYTYLNDLRSGMSDAQARKENGIDDYVKFELARLLYTIDKHGGKID</sequence>
<keyword evidence="2" id="KW-1185">Reference proteome</keyword>